<name>A0A450SFJ7_9GAMM</name>
<protein>
    <submittedName>
        <fullName evidence="1">Uncharacterized protein</fullName>
    </submittedName>
</protein>
<evidence type="ECO:0000313" key="1">
    <source>
        <dbReference type="EMBL" id="VFJ51650.1"/>
    </source>
</evidence>
<dbReference type="AlphaFoldDB" id="A0A450SFJ7"/>
<sequence>MRKVVICKARRRRHNELYQACATQQMAAFRIARREPAKRTKVALQPLKRVHYSLRAVPCLGTPGWL</sequence>
<proteinExistence type="predicted"/>
<gene>
    <name evidence="1" type="ORF">BECKDK2373C_GA0170839_103232</name>
</gene>
<reference evidence="1" key="1">
    <citation type="submission" date="2019-02" db="EMBL/GenBank/DDBJ databases">
        <authorList>
            <person name="Gruber-Vodicka R. H."/>
            <person name="Seah K. B. B."/>
        </authorList>
    </citation>
    <scope>NUCLEOTIDE SEQUENCE</scope>
    <source>
        <strain evidence="1">BECK_DK161</strain>
    </source>
</reference>
<organism evidence="1">
    <name type="scientific">Candidatus Kentrum sp. DK</name>
    <dbReference type="NCBI Taxonomy" id="2126562"/>
    <lineage>
        <taxon>Bacteria</taxon>
        <taxon>Pseudomonadati</taxon>
        <taxon>Pseudomonadota</taxon>
        <taxon>Gammaproteobacteria</taxon>
        <taxon>Candidatus Kentrum</taxon>
    </lineage>
</organism>
<dbReference type="EMBL" id="CAADEY010000032">
    <property type="protein sequence ID" value="VFJ51650.1"/>
    <property type="molecule type" value="Genomic_DNA"/>
</dbReference>
<accession>A0A450SFJ7</accession>